<sequence length="124" mass="14510">MKTQQPKNIIQRPSIESIIKGRGNTSTTILTNLHDIANALQVPDEYILKYLQFDLCAVSKLRNHQAYICGMHHVDLWNKPLRNLFHNLWCVQSVLSQTNWNLLNKFLIIRHLWTSNMKECKNPS</sequence>
<dbReference type="InterPro" id="IPR002735">
    <property type="entry name" value="Transl_init_fac_IF2/IF5_dom"/>
</dbReference>
<evidence type="ECO:0000259" key="1">
    <source>
        <dbReference type="Pfam" id="PF01873"/>
    </source>
</evidence>
<proteinExistence type="predicted"/>
<keyword evidence="3" id="KW-1185">Reference proteome</keyword>
<dbReference type="SUPFAM" id="SSF100966">
    <property type="entry name" value="Translation initiation factor 2 beta, aIF2beta, N-terminal domain"/>
    <property type="match status" value="1"/>
</dbReference>
<protein>
    <recommendedName>
        <fullName evidence="1">Translation initiation factor IF2/IF5 domain-containing protein</fullName>
    </recommendedName>
</protein>
<organism evidence="2 3">
    <name type="scientific">Naegleria lovaniensis</name>
    <name type="common">Amoeba</name>
    <dbReference type="NCBI Taxonomy" id="51637"/>
    <lineage>
        <taxon>Eukaryota</taxon>
        <taxon>Discoba</taxon>
        <taxon>Heterolobosea</taxon>
        <taxon>Tetramitia</taxon>
        <taxon>Eutetramitia</taxon>
        <taxon>Vahlkampfiidae</taxon>
        <taxon>Naegleria</taxon>
    </lineage>
</organism>
<dbReference type="InterPro" id="IPR016189">
    <property type="entry name" value="Transl_init_fac_IF2/IF5_N"/>
</dbReference>
<dbReference type="Gene3D" id="3.30.30.170">
    <property type="match status" value="1"/>
</dbReference>
<dbReference type="Proteomes" id="UP000816034">
    <property type="component" value="Unassembled WGS sequence"/>
</dbReference>
<reference evidence="2 3" key="1">
    <citation type="journal article" date="2018" name="BMC Genomics">
        <title>The genome of Naegleria lovaniensis, the basis for a comparative approach to unravel pathogenicity factors of the human pathogenic amoeba N. fowleri.</title>
        <authorList>
            <person name="Liechti N."/>
            <person name="Schurch N."/>
            <person name="Bruggmann R."/>
            <person name="Wittwer M."/>
        </authorList>
    </citation>
    <scope>NUCLEOTIDE SEQUENCE [LARGE SCALE GENOMIC DNA]</scope>
    <source>
        <strain evidence="2 3">ATCC 30569</strain>
    </source>
</reference>
<accession>A0AA88GPQ6</accession>
<gene>
    <name evidence="2" type="ORF">C9374_006194</name>
</gene>
<dbReference type="EMBL" id="PYSW02000026">
    <property type="protein sequence ID" value="KAG2381810.1"/>
    <property type="molecule type" value="Genomic_DNA"/>
</dbReference>
<evidence type="ECO:0000313" key="2">
    <source>
        <dbReference type="EMBL" id="KAG2381810.1"/>
    </source>
</evidence>
<feature type="domain" description="Translation initiation factor IF2/IF5" evidence="1">
    <location>
        <begin position="5"/>
        <end position="82"/>
    </location>
</feature>
<dbReference type="GO" id="GO:0003743">
    <property type="term" value="F:translation initiation factor activity"/>
    <property type="evidence" value="ECO:0007669"/>
    <property type="project" value="InterPro"/>
</dbReference>
<dbReference type="RefSeq" id="XP_044547489.1">
    <property type="nucleotide sequence ID" value="XM_044696027.1"/>
</dbReference>
<evidence type="ECO:0000313" key="3">
    <source>
        <dbReference type="Proteomes" id="UP000816034"/>
    </source>
</evidence>
<dbReference type="GeneID" id="68098648"/>
<name>A0AA88GPQ6_NAELO</name>
<dbReference type="Pfam" id="PF01873">
    <property type="entry name" value="eIF-5_eIF-2B"/>
    <property type="match status" value="1"/>
</dbReference>
<comment type="caution">
    <text evidence="2">The sequence shown here is derived from an EMBL/GenBank/DDBJ whole genome shotgun (WGS) entry which is preliminary data.</text>
</comment>
<dbReference type="AlphaFoldDB" id="A0AA88GPQ6"/>